<comment type="caution">
    <text evidence="2">The sequence shown here is derived from an EMBL/GenBank/DDBJ whole genome shotgun (WGS) entry which is preliminary data.</text>
</comment>
<feature type="transmembrane region" description="Helical" evidence="1">
    <location>
        <begin position="93"/>
        <end position="113"/>
    </location>
</feature>
<keyword evidence="1" id="KW-0812">Transmembrane</keyword>
<keyword evidence="3" id="KW-1185">Reference proteome</keyword>
<feature type="transmembrane region" description="Helical" evidence="1">
    <location>
        <begin position="171"/>
        <end position="189"/>
    </location>
</feature>
<dbReference type="Proteomes" id="UP000605259">
    <property type="component" value="Unassembled WGS sequence"/>
</dbReference>
<sequence>MLRDEEYYEDMNFGVTTGVFVPAKLRGFLIVLIGLCFLFTFLQSYFLSGVKVERKFIYEAIIQSNYIVFLGLLIVIIILYHRIMAIKFQALQFLLFICLMQILGFQFLLLAHLSLARFFDEDINLSIILLVIISGFLLLLFSIFRFRSSIAKGRYIFTKEKDKIRDSNSKLIKPLGVCGLGLGGASMVFGNNSPVTGSMLFLLFTLIFYIQMYYLPYLFTVAMCKIKFQSFRV</sequence>
<name>A0A917AIY7_9BACI</name>
<feature type="transmembrane region" description="Helical" evidence="1">
    <location>
        <begin position="125"/>
        <end position="144"/>
    </location>
</feature>
<dbReference type="EMBL" id="BMFK01000001">
    <property type="protein sequence ID" value="GGE55294.1"/>
    <property type="molecule type" value="Genomic_DNA"/>
</dbReference>
<reference evidence="2" key="1">
    <citation type="journal article" date="2014" name="Int. J. Syst. Evol. Microbiol.">
        <title>Complete genome sequence of Corynebacterium casei LMG S-19264T (=DSM 44701T), isolated from a smear-ripened cheese.</title>
        <authorList>
            <consortium name="US DOE Joint Genome Institute (JGI-PGF)"/>
            <person name="Walter F."/>
            <person name="Albersmeier A."/>
            <person name="Kalinowski J."/>
            <person name="Ruckert C."/>
        </authorList>
    </citation>
    <scope>NUCLEOTIDE SEQUENCE</scope>
    <source>
        <strain evidence="2">CGMCC 1.12698</strain>
    </source>
</reference>
<proteinExistence type="predicted"/>
<feature type="transmembrane region" description="Helical" evidence="1">
    <location>
        <begin position="201"/>
        <end position="224"/>
    </location>
</feature>
<protein>
    <submittedName>
        <fullName evidence="2">Uncharacterized protein</fullName>
    </submittedName>
</protein>
<evidence type="ECO:0000313" key="2">
    <source>
        <dbReference type="EMBL" id="GGE55294.1"/>
    </source>
</evidence>
<evidence type="ECO:0000256" key="1">
    <source>
        <dbReference type="SAM" id="Phobius"/>
    </source>
</evidence>
<accession>A0A917AIY7</accession>
<evidence type="ECO:0000313" key="3">
    <source>
        <dbReference type="Proteomes" id="UP000605259"/>
    </source>
</evidence>
<feature type="transmembrane region" description="Helical" evidence="1">
    <location>
        <begin position="60"/>
        <end position="81"/>
    </location>
</feature>
<keyword evidence="1" id="KW-1133">Transmembrane helix</keyword>
<gene>
    <name evidence="2" type="ORF">GCM10007140_02050</name>
</gene>
<feature type="transmembrane region" description="Helical" evidence="1">
    <location>
        <begin position="28"/>
        <end position="48"/>
    </location>
</feature>
<dbReference type="RefSeq" id="WP_188386601.1">
    <property type="nucleotide sequence ID" value="NZ_BMFK01000001.1"/>
</dbReference>
<keyword evidence="1" id="KW-0472">Membrane</keyword>
<dbReference type="AlphaFoldDB" id="A0A917AIY7"/>
<organism evidence="2 3">
    <name type="scientific">Priestia taiwanensis</name>
    <dbReference type="NCBI Taxonomy" id="1347902"/>
    <lineage>
        <taxon>Bacteria</taxon>
        <taxon>Bacillati</taxon>
        <taxon>Bacillota</taxon>
        <taxon>Bacilli</taxon>
        <taxon>Bacillales</taxon>
        <taxon>Bacillaceae</taxon>
        <taxon>Priestia</taxon>
    </lineage>
</organism>
<reference evidence="2" key="2">
    <citation type="submission" date="2020-09" db="EMBL/GenBank/DDBJ databases">
        <authorList>
            <person name="Sun Q."/>
            <person name="Zhou Y."/>
        </authorList>
    </citation>
    <scope>NUCLEOTIDE SEQUENCE</scope>
    <source>
        <strain evidence="2">CGMCC 1.12698</strain>
    </source>
</reference>